<name>A0A0C1FSV3_9SPHI</name>
<feature type="binding site" evidence="9 10">
    <location>
        <begin position="195"/>
        <end position="197"/>
    </location>
    <ligand>
        <name>substrate</name>
    </ligand>
</feature>
<comment type="pathway">
    <text evidence="1 9">Cofactor metabolism; pyridoxal 5'-phosphate salvage; pyridoxal 5'-phosphate from pyridoxamine 5'-phosphate: step 1/1.</text>
</comment>
<comment type="cofactor">
    <cofactor evidence="9 11">
        <name>FMN</name>
        <dbReference type="ChEBI" id="CHEBI:58210"/>
    </cofactor>
    <text evidence="9 11">Binds 1 FMN per subunit.</text>
</comment>
<comment type="subunit">
    <text evidence="4 9">Homodimer.</text>
</comment>
<feature type="binding site" evidence="9 11">
    <location>
        <begin position="144"/>
        <end position="145"/>
    </location>
    <ligand>
        <name>FMN</name>
        <dbReference type="ChEBI" id="CHEBI:58210"/>
    </ligand>
</feature>
<dbReference type="InterPro" id="IPR012349">
    <property type="entry name" value="Split_barrel_FMN-bd"/>
</dbReference>
<dbReference type="NCBIfam" id="NF004231">
    <property type="entry name" value="PRK05679.1"/>
    <property type="match status" value="1"/>
</dbReference>
<protein>
    <recommendedName>
        <fullName evidence="9">Pyridoxine/pyridoxamine 5'-phosphate oxidase</fullName>
        <ecNumber evidence="9">1.4.3.5</ecNumber>
    </recommendedName>
    <alternativeName>
        <fullName evidence="9">PNP/PMP oxidase</fullName>
        <shortName evidence="9">PNPOx</shortName>
    </alternativeName>
    <alternativeName>
        <fullName evidence="9">Pyridoxal 5'-phosphate synthase</fullName>
    </alternativeName>
</protein>
<dbReference type="Proteomes" id="UP000031246">
    <property type="component" value="Unassembled WGS sequence"/>
</dbReference>
<accession>A0A0C1FSV3</accession>
<evidence type="ECO:0000256" key="1">
    <source>
        <dbReference type="ARBA" id="ARBA00004738"/>
    </source>
</evidence>
<dbReference type="FunFam" id="2.30.110.10:FF:000005">
    <property type="entry name" value="NAD(P)H-hydrate epimerase"/>
    <property type="match status" value="1"/>
</dbReference>
<evidence type="ECO:0000313" key="14">
    <source>
        <dbReference type="EMBL" id="KIA96002.1"/>
    </source>
</evidence>
<comment type="pathway">
    <text evidence="2 9">Cofactor metabolism; pyridoxal 5'-phosphate salvage; pyridoxal 5'-phosphate from pyridoxine 5'-phosphate: step 1/1.</text>
</comment>
<evidence type="ECO:0000256" key="5">
    <source>
        <dbReference type="ARBA" id="ARBA00022630"/>
    </source>
</evidence>
<dbReference type="GO" id="GO:0010181">
    <property type="term" value="F:FMN binding"/>
    <property type="evidence" value="ECO:0007669"/>
    <property type="project" value="UniProtKB-UniRule"/>
</dbReference>
<feature type="domain" description="Pyridoxine 5'-phosphate oxidase dimerisation C-terminal" evidence="13">
    <location>
        <begin position="176"/>
        <end position="216"/>
    </location>
</feature>
<feature type="binding site" evidence="9 11">
    <location>
        <position position="199"/>
    </location>
    <ligand>
        <name>FMN</name>
        <dbReference type="ChEBI" id="CHEBI:58210"/>
    </ligand>
</feature>
<evidence type="ECO:0000256" key="9">
    <source>
        <dbReference type="HAMAP-Rule" id="MF_01629"/>
    </source>
</evidence>
<dbReference type="InterPro" id="IPR019576">
    <property type="entry name" value="Pyridoxamine_oxidase_dimer_C"/>
</dbReference>
<dbReference type="UniPathway" id="UPA01068">
    <property type="reaction ID" value="UER00304"/>
</dbReference>
<dbReference type="PANTHER" id="PTHR10851:SF0">
    <property type="entry name" value="PYRIDOXINE-5'-PHOSPHATE OXIDASE"/>
    <property type="match status" value="1"/>
</dbReference>
<evidence type="ECO:0000256" key="3">
    <source>
        <dbReference type="ARBA" id="ARBA00007301"/>
    </source>
</evidence>
<dbReference type="InterPro" id="IPR000659">
    <property type="entry name" value="Pyridox_Oxase"/>
</dbReference>
<dbReference type="InterPro" id="IPR019740">
    <property type="entry name" value="Pyridox_Oxase_CS"/>
</dbReference>
<dbReference type="EC" id="1.4.3.5" evidence="9"/>
<dbReference type="SUPFAM" id="SSF50475">
    <property type="entry name" value="FMN-binding split barrel"/>
    <property type="match status" value="1"/>
</dbReference>
<dbReference type="Gene3D" id="2.30.110.10">
    <property type="entry name" value="Electron Transport, Fmn-binding Protein, Chain A"/>
    <property type="match status" value="1"/>
</dbReference>
<keyword evidence="6 9" id="KW-0288">FMN</keyword>
<comment type="catalytic activity">
    <reaction evidence="9">
        <text>pyridoxamine 5'-phosphate + O2 + H2O = pyridoxal 5'-phosphate + H2O2 + NH4(+)</text>
        <dbReference type="Rhea" id="RHEA:15817"/>
        <dbReference type="ChEBI" id="CHEBI:15377"/>
        <dbReference type="ChEBI" id="CHEBI:15379"/>
        <dbReference type="ChEBI" id="CHEBI:16240"/>
        <dbReference type="ChEBI" id="CHEBI:28938"/>
        <dbReference type="ChEBI" id="CHEBI:58451"/>
        <dbReference type="ChEBI" id="CHEBI:597326"/>
        <dbReference type="EC" id="1.4.3.5"/>
    </reaction>
</comment>
<dbReference type="EMBL" id="JSYN01000004">
    <property type="protein sequence ID" value="KIA96002.1"/>
    <property type="molecule type" value="Genomic_DNA"/>
</dbReference>
<dbReference type="NCBIfam" id="TIGR00558">
    <property type="entry name" value="pdxH"/>
    <property type="match status" value="1"/>
</dbReference>
<feature type="binding site" evidence="9 10">
    <location>
        <position position="127"/>
    </location>
    <ligand>
        <name>substrate</name>
    </ligand>
</feature>
<reference evidence="14 15" key="1">
    <citation type="submission" date="2014-10" db="EMBL/GenBank/DDBJ databases">
        <title>Pedobacter Kyungheensis.</title>
        <authorList>
            <person name="Anderson B.M."/>
            <person name="Newman J.D."/>
        </authorList>
    </citation>
    <scope>NUCLEOTIDE SEQUENCE [LARGE SCALE GENOMIC DNA]</scope>
    <source>
        <strain evidence="14 15">KACC 16221</strain>
    </source>
</reference>
<gene>
    <name evidence="9" type="primary">pdxH</name>
    <name evidence="14" type="ORF">OC25_05090</name>
</gene>
<evidence type="ECO:0000313" key="15">
    <source>
        <dbReference type="Proteomes" id="UP000031246"/>
    </source>
</evidence>
<keyword evidence="8 9" id="KW-0664">Pyridoxine biosynthesis</keyword>
<dbReference type="PROSITE" id="PS01064">
    <property type="entry name" value="PYRIDOX_OXIDASE"/>
    <property type="match status" value="1"/>
</dbReference>
<dbReference type="PANTHER" id="PTHR10851">
    <property type="entry name" value="PYRIDOXINE-5-PHOSPHATE OXIDASE"/>
    <property type="match status" value="1"/>
</dbReference>
<keyword evidence="7 9" id="KW-0560">Oxidoreductase</keyword>
<evidence type="ECO:0000256" key="7">
    <source>
        <dbReference type="ARBA" id="ARBA00023002"/>
    </source>
</evidence>
<evidence type="ECO:0000256" key="2">
    <source>
        <dbReference type="ARBA" id="ARBA00005037"/>
    </source>
</evidence>
<dbReference type="HAMAP" id="MF_01629">
    <property type="entry name" value="PdxH"/>
    <property type="match status" value="1"/>
</dbReference>
<feature type="binding site" evidence="9 11">
    <location>
        <position position="87"/>
    </location>
    <ligand>
        <name>FMN</name>
        <dbReference type="ChEBI" id="CHEBI:58210"/>
    </ligand>
</feature>
<feature type="binding site" evidence="10">
    <location>
        <begin position="12"/>
        <end position="15"/>
    </location>
    <ligand>
        <name>substrate</name>
    </ligand>
</feature>
<comment type="similarity">
    <text evidence="3 9">Belongs to the pyridoxamine 5'-phosphate oxidase family.</text>
</comment>
<evidence type="ECO:0000256" key="11">
    <source>
        <dbReference type="PIRSR" id="PIRSR000190-2"/>
    </source>
</evidence>
<dbReference type="Pfam" id="PF10590">
    <property type="entry name" value="PNP_phzG_C"/>
    <property type="match status" value="1"/>
</dbReference>
<feature type="binding site" evidence="9 11">
    <location>
        <begin position="80"/>
        <end position="81"/>
    </location>
    <ligand>
        <name>FMN</name>
        <dbReference type="ChEBI" id="CHEBI:58210"/>
    </ligand>
</feature>
<dbReference type="AlphaFoldDB" id="A0A0C1FSV3"/>
<evidence type="ECO:0000259" key="13">
    <source>
        <dbReference type="Pfam" id="PF10590"/>
    </source>
</evidence>
<dbReference type="GO" id="GO:0004733">
    <property type="term" value="F:pyridoxamine phosphate oxidase activity"/>
    <property type="evidence" value="ECO:0007669"/>
    <property type="project" value="UniProtKB-UniRule"/>
</dbReference>
<comment type="function">
    <text evidence="9">Catalyzes the oxidation of either pyridoxine 5'-phosphate (PNP) or pyridoxamine 5'-phosphate (PMP) into pyridoxal 5'-phosphate (PLP).</text>
</comment>
<feature type="binding site" evidence="9 11">
    <location>
        <begin position="65"/>
        <end position="70"/>
    </location>
    <ligand>
        <name>FMN</name>
        <dbReference type="ChEBI" id="CHEBI:58210"/>
    </ligand>
</feature>
<comment type="caution">
    <text evidence="9">Lacks conserved residue(s) required for the propagation of feature annotation.</text>
</comment>
<feature type="binding site" evidence="9 10">
    <location>
        <position position="131"/>
    </location>
    <ligand>
        <name>substrate</name>
    </ligand>
</feature>
<comment type="caution">
    <text evidence="14">The sequence shown here is derived from an EMBL/GenBank/DDBJ whole genome shotgun (WGS) entry which is preliminary data.</text>
</comment>
<keyword evidence="5 9" id="KW-0285">Flavoprotein</keyword>
<feature type="binding site" evidence="9 11">
    <location>
        <position position="189"/>
    </location>
    <ligand>
        <name>FMN</name>
        <dbReference type="ChEBI" id="CHEBI:58210"/>
    </ligand>
</feature>
<dbReference type="InterPro" id="IPR011576">
    <property type="entry name" value="Pyridox_Oxase_N"/>
</dbReference>
<dbReference type="GO" id="GO:0008615">
    <property type="term" value="P:pyridoxine biosynthetic process"/>
    <property type="evidence" value="ECO:0007669"/>
    <property type="project" value="UniProtKB-UniRule"/>
</dbReference>
<evidence type="ECO:0000256" key="4">
    <source>
        <dbReference type="ARBA" id="ARBA00011738"/>
    </source>
</evidence>
<feature type="binding site" evidence="9 10">
    <location>
        <position position="135"/>
    </location>
    <ligand>
        <name>substrate</name>
    </ligand>
</feature>
<comment type="catalytic activity">
    <reaction evidence="9">
        <text>pyridoxine 5'-phosphate + O2 = pyridoxal 5'-phosphate + H2O2</text>
        <dbReference type="Rhea" id="RHEA:15149"/>
        <dbReference type="ChEBI" id="CHEBI:15379"/>
        <dbReference type="ChEBI" id="CHEBI:16240"/>
        <dbReference type="ChEBI" id="CHEBI:58589"/>
        <dbReference type="ChEBI" id="CHEBI:597326"/>
        <dbReference type="EC" id="1.4.3.5"/>
    </reaction>
</comment>
<evidence type="ECO:0000259" key="12">
    <source>
        <dbReference type="Pfam" id="PF01243"/>
    </source>
</evidence>
<dbReference type="RefSeq" id="WP_039472636.1">
    <property type="nucleotide sequence ID" value="NZ_JSYN01000004.1"/>
</dbReference>
<proteinExistence type="inferred from homology"/>
<feature type="binding site" evidence="9 10">
    <location>
        <position position="70"/>
    </location>
    <ligand>
        <name>substrate</name>
    </ligand>
</feature>
<keyword evidence="15" id="KW-1185">Reference proteome</keyword>
<organism evidence="14 15">
    <name type="scientific">Pedobacter kyungheensis</name>
    <dbReference type="NCBI Taxonomy" id="1069985"/>
    <lineage>
        <taxon>Bacteria</taxon>
        <taxon>Pseudomonadati</taxon>
        <taxon>Bacteroidota</taxon>
        <taxon>Sphingobacteriia</taxon>
        <taxon>Sphingobacteriales</taxon>
        <taxon>Sphingobacteriaceae</taxon>
        <taxon>Pedobacter</taxon>
    </lineage>
</organism>
<dbReference type="PIRSF" id="PIRSF000190">
    <property type="entry name" value="Pyd_amn-ph_oxd"/>
    <property type="match status" value="1"/>
</dbReference>
<evidence type="ECO:0000256" key="6">
    <source>
        <dbReference type="ARBA" id="ARBA00022643"/>
    </source>
</evidence>
<dbReference type="Pfam" id="PF01243">
    <property type="entry name" value="PNPOx_N"/>
    <property type="match status" value="1"/>
</dbReference>
<evidence type="ECO:0000256" key="10">
    <source>
        <dbReference type="PIRSR" id="PIRSR000190-1"/>
    </source>
</evidence>
<evidence type="ECO:0000256" key="8">
    <source>
        <dbReference type="ARBA" id="ARBA00023096"/>
    </source>
</evidence>
<feature type="domain" description="Pyridoxamine 5'-phosphate oxidase N-terminal" evidence="12">
    <location>
        <begin position="38"/>
        <end position="162"/>
    </location>
</feature>
<feature type="binding site" evidence="9 11">
    <location>
        <position position="109"/>
    </location>
    <ligand>
        <name>FMN</name>
        <dbReference type="ChEBI" id="CHEBI:58210"/>
    </ligand>
</feature>
<dbReference type="OrthoDB" id="9780392at2"/>
<sequence>MQVTNEFLQNLRQDYKSASLDESDVDNDPIVQFKKWFEHAVEAKIYEPNVMTLATADKSGRPDARIVLLKGADEQGFRFYTNYLSAKGKELKKNPYACLVFHWPELERQVRIEGTVEKLDKETSEAYFNTRPEESQIGAIASPQSQVIPDRAFLEQKVADFKAKNQDKAIVKPAHWGGYVVKPTRIEFWQGRSSRLHDRINFEKLKGSWVKSRLAP</sequence>